<evidence type="ECO:0000259" key="9">
    <source>
        <dbReference type="Pfam" id="PF06750"/>
    </source>
</evidence>
<feature type="domain" description="Prepilin peptidase A24 N-terminal" evidence="9">
    <location>
        <begin position="15"/>
        <end position="95"/>
    </location>
</feature>
<keyword evidence="6 7" id="KW-0472">Membrane</keyword>
<protein>
    <submittedName>
        <fullName evidence="10">Peptidase A24</fullName>
    </submittedName>
</protein>
<keyword evidence="3" id="KW-1003">Cell membrane</keyword>
<evidence type="ECO:0000256" key="7">
    <source>
        <dbReference type="SAM" id="Phobius"/>
    </source>
</evidence>
<dbReference type="GO" id="GO:0005886">
    <property type="term" value="C:plasma membrane"/>
    <property type="evidence" value="ECO:0007669"/>
    <property type="project" value="UniProtKB-SubCell"/>
</dbReference>
<keyword evidence="5 7" id="KW-1133">Transmembrane helix</keyword>
<proteinExistence type="inferred from homology"/>
<feature type="transmembrane region" description="Helical" evidence="7">
    <location>
        <begin position="193"/>
        <end position="226"/>
    </location>
</feature>
<evidence type="ECO:0000256" key="1">
    <source>
        <dbReference type="ARBA" id="ARBA00004651"/>
    </source>
</evidence>
<keyword evidence="4 7" id="KW-0812">Transmembrane</keyword>
<evidence type="ECO:0000256" key="6">
    <source>
        <dbReference type="ARBA" id="ARBA00023136"/>
    </source>
</evidence>
<name>A0A261EY94_9BIFI</name>
<dbReference type="RefSeq" id="WP_094660712.1">
    <property type="nucleotide sequence ID" value="NZ_MWWR01000006.1"/>
</dbReference>
<dbReference type="InterPro" id="IPR010627">
    <property type="entry name" value="Prepilin_pept_A24_N"/>
</dbReference>
<evidence type="ECO:0000256" key="4">
    <source>
        <dbReference type="ARBA" id="ARBA00022692"/>
    </source>
</evidence>
<evidence type="ECO:0000313" key="11">
    <source>
        <dbReference type="Proteomes" id="UP000216725"/>
    </source>
</evidence>
<comment type="subcellular location">
    <subcellularLocation>
        <location evidence="1">Cell membrane</location>
        <topology evidence="1">Multi-pass membrane protein</topology>
    </subcellularLocation>
</comment>
<gene>
    <name evidence="10" type="ORF">PSRA_0895</name>
</gene>
<evidence type="ECO:0000259" key="8">
    <source>
        <dbReference type="Pfam" id="PF01478"/>
    </source>
</evidence>
<dbReference type="PANTHER" id="PTHR30487">
    <property type="entry name" value="TYPE 4 PREPILIN-LIKE PROTEINS LEADER PEPTIDE-PROCESSING ENZYME"/>
    <property type="match status" value="1"/>
</dbReference>
<dbReference type="Gene3D" id="1.20.120.1220">
    <property type="match status" value="1"/>
</dbReference>
<dbReference type="Pfam" id="PF06750">
    <property type="entry name" value="A24_N_bact"/>
    <property type="match status" value="1"/>
</dbReference>
<accession>A0A261EY94</accession>
<keyword evidence="11" id="KW-1185">Reference proteome</keyword>
<dbReference type="InterPro" id="IPR000045">
    <property type="entry name" value="Prepilin_IV_endopep_pep"/>
</dbReference>
<dbReference type="OrthoDB" id="2087435at2"/>
<dbReference type="Proteomes" id="UP000216725">
    <property type="component" value="Unassembled WGS sequence"/>
</dbReference>
<evidence type="ECO:0000256" key="5">
    <source>
        <dbReference type="ARBA" id="ARBA00022989"/>
    </source>
</evidence>
<evidence type="ECO:0000256" key="3">
    <source>
        <dbReference type="ARBA" id="ARBA00022475"/>
    </source>
</evidence>
<feature type="transmembrane region" description="Helical" evidence="7">
    <location>
        <begin position="246"/>
        <end position="264"/>
    </location>
</feature>
<dbReference type="GO" id="GO:0004190">
    <property type="term" value="F:aspartic-type endopeptidase activity"/>
    <property type="evidence" value="ECO:0007669"/>
    <property type="project" value="InterPro"/>
</dbReference>
<feature type="transmembrane region" description="Helical" evidence="7">
    <location>
        <begin position="132"/>
        <end position="154"/>
    </location>
</feature>
<evidence type="ECO:0000256" key="2">
    <source>
        <dbReference type="ARBA" id="ARBA00005801"/>
    </source>
</evidence>
<dbReference type="GO" id="GO:0006465">
    <property type="term" value="P:signal peptide processing"/>
    <property type="evidence" value="ECO:0007669"/>
    <property type="project" value="TreeGrafter"/>
</dbReference>
<reference evidence="10 11" key="1">
    <citation type="journal article" date="2017" name="BMC Genomics">
        <title>Comparative genomic and phylogenomic analyses of the Bifidobacteriaceae family.</title>
        <authorList>
            <person name="Lugli G.A."/>
            <person name="Milani C."/>
            <person name="Turroni F."/>
            <person name="Duranti S."/>
            <person name="Mancabelli L."/>
            <person name="Mangifesta M."/>
            <person name="Ferrario C."/>
            <person name="Modesto M."/>
            <person name="Mattarelli P."/>
            <person name="Jiri K."/>
            <person name="van Sinderen D."/>
            <person name="Ventura M."/>
        </authorList>
    </citation>
    <scope>NUCLEOTIDE SEQUENCE [LARGE SCALE GENOMIC DNA]</scope>
    <source>
        <strain evidence="10 11">DSM 24742</strain>
    </source>
</reference>
<dbReference type="AlphaFoldDB" id="A0A261EY94"/>
<dbReference type="EMBL" id="MWWR01000006">
    <property type="protein sequence ID" value="OZG51815.1"/>
    <property type="molecule type" value="Genomic_DNA"/>
</dbReference>
<evidence type="ECO:0000313" key="10">
    <source>
        <dbReference type="EMBL" id="OZG51815.1"/>
    </source>
</evidence>
<feature type="transmembrane region" description="Helical" evidence="7">
    <location>
        <begin position="81"/>
        <end position="100"/>
    </location>
</feature>
<feature type="transmembrane region" description="Helical" evidence="7">
    <location>
        <begin position="160"/>
        <end position="181"/>
    </location>
</feature>
<feature type="transmembrane region" description="Helical" evidence="7">
    <location>
        <begin position="6"/>
        <end position="29"/>
    </location>
</feature>
<comment type="caution">
    <text evidence="10">The sequence shown here is derived from an EMBL/GenBank/DDBJ whole genome shotgun (WGS) entry which is preliminary data.</text>
</comment>
<dbReference type="Pfam" id="PF01478">
    <property type="entry name" value="Peptidase_A24"/>
    <property type="match status" value="1"/>
</dbReference>
<comment type="similarity">
    <text evidence="2">Belongs to the peptidase A24 family.</text>
</comment>
<feature type="domain" description="Prepilin type IV endopeptidase peptidase" evidence="8">
    <location>
        <begin position="114"/>
        <end position="224"/>
    </location>
</feature>
<dbReference type="InterPro" id="IPR050882">
    <property type="entry name" value="Prepilin_peptidase/N-MTase"/>
</dbReference>
<sequence length="270" mass="29071">MDTTSIVLLEVVTFILGCFLGSFLGVVIWRVPNHMSIVNPKRSFCPNCNAQIAWYDNIPLVSYAVLGGTCRHCKEHISVRYPVIEALTGLAMAGVVGGAVGGLYTWWMLPDLLYLAAISIIVAYIDIDHHLILNVIVYPSVIVSAVLLALASGMTDAWPAYGRAYIGALILFAFYFVLSIIRPGGMGDGDIKFAFLLGMTLGWLGWKQFIIGAFLAFVVGGLAALVQITRKKVTAKGGIPFGPSMVVGSWIGVFAGQVIADLYLHVVGLM</sequence>
<organism evidence="10 11">
    <name type="scientific">Pseudoscardovia radai</name>
    <dbReference type="NCBI Taxonomy" id="987066"/>
    <lineage>
        <taxon>Bacteria</taxon>
        <taxon>Bacillati</taxon>
        <taxon>Actinomycetota</taxon>
        <taxon>Actinomycetes</taxon>
        <taxon>Bifidobacteriales</taxon>
        <taxon>Bifidobacteriaceae</taxon>
        <taxon>Pseudoscardovia</taxon>
    </lineage>
</organism>
<dbReference type="PANTHER" id="PTHR30487:SF0">
    <property type="entry name" value="PREPILIN LEADER PEPTIDASE_N-METHYLTRANSFERASE-RELATED"/>
    <property type="match status" value="1"/>
</dbReference>